<evidence type="ECO:0000313" key="4">
    <source>
        <dbReference type="Proteomes" id="UP000800094"/>
    </source>
</evidence>
<reference evidence="3" key="1">
    <citation type="journal article" date="2020" name="Stud. Mycol.">
        <title>101 Dothideomycetes genomes: a test case for predicting lifestyles and emergence of pathogens.</title>
        <authorList>
            <person name="Haridas S."/>
            <person name="Albert R."/>
            <person name="Binder M."/>
            <person name="Bloem J."/>
            <person name="Labutti K."/>
            <person name="Salamov A."/>
            <person name="Andreopoulos B."/>
            <person name="Baker S."/>
            <person name="Barry K."/>
            <person name="Bills G."/>
            <person name="Bluhm B."/>
            <person name="Cannon C."/>
            <person name="Castanera R."/>
            <person name="Culley D."/>
            <person name="Daum C."/>
            <person name="Ezra D."/>
            <person name="Gonzalez J."/>
            <person name="Henrissat B."/>
            <person name="Kuo A."/>
            <person name="Liang C."/>
            <person name="Lipzen A."/>
            <person name="Lutzoni F."/>
            <person name="Magnuson J."/>
            <person name="Mondo S."/>
            <person name="Nolan M."/>
            <person name="Ohm R."/>
            <person name="Pangilinan J."/>
            <person name="Park H.-J."/>
            <person name="Ramirez L."/>
            <person name="Alfaro M."/>
            <person name="Sun H."/>
            <person name="Tritt A."/>
            <person name="Yoshinaga Y."/>
            <person name="Zwiers L.-H."/>
            <person name="Turgeon B."/>
            <person name="Goodwin S."/>
            <person name="Spatafora J."/>
            <person name="Crous P."/>
            <person name="Grigoriev I."/>
        </authorList>
    </citation>
    <scope>NUCLEOTIDE SEQUENCE</scope>
    <source>
        <strain evidence="3">CBS 122368</strain>
    </source>
</reference>
<organism evidence="3 4">
    <name type="scientific">Trematosphaeria pertusa</name>
    <dbReference type="NCBI Taxonomy" id="390896"/>
    <lineage>
        <taxon>Eukaryota</taxon>
        <taxon>Fungi</taxon>
        <taxon>Dikarya</taxon>
        <taxon>Ascomycota</taxon>
        <taxon>Pezizomycotina</taxon>
        <taxon>Dothideomycetes</taxon>
        <taxon>Pleosporomycetidae</taxon>
        <taxon>Pleosporales</taxon>
        <taxon>Massarineae</taxon>
        <taxon>Trematosphaeriaceae</taxon>
        <taxon>Trematosphaeria</taxon>
    </lineage>
</organism>
<feature type="region of interest" description="Disordered" evidence="1">
    <location>
        <begin position="35"/>
        <end position="76"/>
    </location>
</feature>
<evidence type="ECO:0000259" key="2">
    <source>
        <dbReference type="Pfam" id="PF20516"/>
    </source>
</evidence>
<feature type="compositionally biased region" description="Basic residues" evidence="1">
    <location>
        <begin position="42"/>
        <end position="57"/>
    </location>
</feature>
<dbReference type="EMBL" id="ML987213">
    <property type="protein sequence ID" value="KAF2241276.1"/>
    <property type="molecule type" value="Genomic_DNA"/>
</dbReference>
<dbReference type="Pfam" id="PF20516">
    <property type="entry name" value="PDDEXK_12"/>
    <property type="match status" value="1"/>
</dbReference>
<name>A0A6A6HT46_9PLEO</name>
<gene>
    <name evidence="3" type="ORF">BU26DRAFT_441217</name>
</gene>
<evidence type="ECO:0000313" key="3">
    <source>
        <dbReference type="EMBL" id="KAF2241276.1"/>
    </source>
</evidence>
<dbReference type="GeneID" id="54577777"/>
<protein>
    <recommendedName>
        <fullName evidence="2">PD-(D/E)XK nuclease-like domain-containing protein</fullName>
    </recommendedName>
</protein>
<feature type="region of interest" description="Disordered" evidence="1">
    <location>
        <begin position="100"/>
        <end position="125"/>
    </location>
</feature>
<dbReference type="InterPro" id="IPR046797">
    <property type="entry name" value="PDDEXK_12"/>
</dbReference>
<dbReference type="AlphaFoldDB" id="A0A6A6HT46"/>
<dbReference type="OrthoDB" id="4161186at2759"/>
<keyword evidence="4" id="KW-1185">Reference proteome</keyword>
<feature type="domain" description="PD-(D/E)XK nuclease-like" evidence="2">
    <location>
        <begin position="178"/>
        <end position="414"/>
    </location>
</feature>
<proteinExistence type="predicted"/>
<dbReference type="RefSeq" id="XP_033676280.1">
    <property type="nucleotide sequence ID" value="XM_033824447.1"/>
</dbReference>
<dbReference type="Proteomes" id="UP000800094">
    <property type="component" value="Unassembled WGS sequence"/>
</dbReference>
<sequence>MAEESRGRSLRPRDKGNVLVLGQKTPILPSIEAVAADADPVKKKKNKTKKRTKTKTKTKTEASNIHSVDGFDDTQKGKGIQLTSTTQTVAVKFEPGPLSSSYDYRSRSRSRSRSSSPSKRAIKSTADMVHLSPRIEVVARKKAAGYGYTLEDSVARLWDRCKEQPSIDISKMEHVSSRDLPFVERTLDSALSHAADCFDDNVHESQWITKVIAPILLQLEQTAPFNSPSRAPGNDAIRLLDIRDTIISPDDLVPASTKELYKDLDKKIGLALGLCLDYTTKKKVDERYTSINQTEAWTKYAPLFLNIEVKKTNSPVDPVVQLGAWTAAEFLKRAEHGWDMTRPALGLAIEGHAWRLHVVVAKEFDAEDEDGNQVKDFKLACIGPTTLGTTEDEEGLQKLFANLCHIVGWARTEFLQWFEREVVQPLM</sequence>
<accession>A0A6A6HT46</accession>
<evidence type="ECO:0000256" key="1">
    <source>
        <dbReference type="SAM" id="MobiDB-lite"/>
    </source>
</evidence>